<proteinExistence type="predicted"/>
<dbReference type="EMBL" id="CAADRP010001609">
    <property type="protein sequence ID" value="VFU44946.1"/>
    <property type="molecule type" value="Genomic_DNA"/>
</dbReference>
<protein>
    <submittedName>
        <fullName evidence="1">Uncharacterized protein</fullName>
    </submittedName>
</protein>
<reference evidence="1" key="1">
    <citation type="submission" date="2019-03" db="EMBL/GenBank/DDBJ databases">
        <authorList>
            <person name="Mank J."/>
            <person name="Almeida P."/>
        </authorList>
    </citation>
    <scope>NUCLEOTIDE SEQUENCE</scope>
    <source>
        <strain evidence="1">78183</strain>
    </source>
</reference>
<gene>
    <name evidence="1" type="ORF">SVIM_LOCUS279079</name>
</gene>
<organism evidence="1">
    <name type="scientific">Salix viminalis</name>
    <name type="common">Common osier</name>
    <name type="synonym">Basket willow</name>
    <dbReference type="NCBI Taxonomy" id="40686"/>
    <lineage>
        <taxon>Eukaryota</taxon>
        <taxon>Viridiplantae</taxon>
        <taxon>Streptophyta</taxon>
        <taxon>Embryophyta</taxon>
        <taxon>Tracheophyta</taxon>
        <taxon>Spermatophyta</taxon>
        <taxon>Magnoliopsida</taxon>
        <taxon>eudicotyledons</taxon>
        <taxon>Gunneridae</taxon>
        <taxon>Pentapetalae</taxon>
        <taxon>rosids</taxon>
        <taxon>fabids</taxon>
        <taxon>Malpighiales</taxon>
        <taxon>Salicaceae</taxon>
        <taxon>Saliceae</taxon>
        <taxon>Salix</taxon>
    </lineage>
</organism>
<name>A0A6N2LWX5_SALVM</name>
<dbReference type="AlphaFoldDB" id="A0A6N2LWX5"/>
<sequence>MNPTGLVCEISSLSRHYQLMKPKLHLWILVQMDIKLQLFHMIGPSSCGPAEATRRMRWRLNELALYSLRQTR</sequence>
<evidence type="ECO:0000313" key="1">
    <source>
        <dbReference type="EMBL" id="VFU44946.1"/>
    </source>
</evidence>
<accession>A0A6N2LWX5</accession>